<evidence type="ECO:0000256" key="2">
    <source>
        <dbReference type="SAM" id="Phobius"/>
    </source>
</evidence>
<evidence type="ECO:0000259" key="3">
    <source>
        <dbReference type="SMART" id="SM00257"/>
    </source>
</evidence>
<feature type="compositionally biased region" description="Basic and acidic residues" evidence="1">
    <location>
        <begin position="105"/>
        <end position="115"/>
    </location>
</feature>
<dbReference type="Pfam" id="PF01476">
    <property type="entry name" value="LysM"/>
    <property type="match status" value="1"/>
</dbReference>
<dbReference type="CDD" id="cd00118">
    <property type="entry name" value="LysM"/>
    <property type="match status" value="1"/>
</dbReference>
<feature type="region of interest" description="Disordered" evidence="1">
    <location>
        <begin position="59"/>
        <end position="194"/>
    </location>
</feature>
<feature type="compositionally biased region" description="Gly residues" evidence="1">
    <location>
        <begin position="70"/>
        <end position="83"/>
    </location>
</feature>
<evidence type="ECO:0000313" key="4">
    <source>
        <dbReference type="EMBL" id="VEI14523.1"/>
    </source>
</evidence>
<feature type="compositionally biased region" description="Low complexity" evidence="1">
    <location>
        <begin position="60"/>
        <end position="69"/>
    </location>
</feature>
<dbReference type="EMBL" id="LR134477">
    <property type="protein sequence ID" value="VEI14523.1"/>
    <property type="molecule type" value="Genomic_DNA"/>
</dbReference>
<dbReference type="Proteomes" id="UP000268658">
    <property type="component" value="Chromosome"/>
</dbReference>
<dbReference type="InterPro" id="IPR018392">
    <property type="entry name" value="LysM"/>
</dbReference>
<keyword evidence="2" id="KW-0812">Transmembrane</keyword>
<dbReference type="SMART" id="SM00257">
    <property type="entry name" value="LysM"/>
    <property type="match status" value="1"/>
</dbReference>
<feature type="compositionally biased region" description="Basic and acidic residues" evidence="1">
    <location>
        <begin position="160"/>
        <end position="174"/>
    </location>
</feature>
<name>A0A448PI17_ACTVI</name>
<keyword evidence="2" id="KW-1133">Transmembrane helix</keyword>
<organism evidence="4 5">
    <name type="scientific">Actinomyces viscosus</name>
    <dbReference type="NCBI Taxonomy" id="1656"/>
    <lineage>
        <taxon>Bacteria</taxon>
        <taxon>Bacillati</taxon>
        <taxon>Actinomycetota</taxon>
        <taxon>Actinomycetes</taxon>
        <taxon>Actinomycetales</taxon>
        <taxon>Actinomycetaceae</taxon>
        <taxon>Actinomyces</taxon>
    </lineage>
</organism>
<dbReference type="AlphaFoldDB" id="A0A448PI17"/>
<feature type="transmembrane region" description="Helical" evidence="2">
    <location>
        <begin position="208"/>
        <end position="230"/>
    </location>
</feature>
<accession>A0A448PI17</accession>
<dbReference type="KEGG" id="avc:NCTC10951_00389"/>
<reference evidence="4 5" key="1">
    <citation type="submission" date="2018-12" db="EMBL/GenBank/DDBJ databases">
        <authorList>
            <consortium name="Pathogen Informatics"/>
        </authorList>
    </citation>
    <scope>NUCLEOTIDE SEQUENCE [LARGE SCALE GENOMIC DNA]</scope>
    <source>
        <strain evidence="4 5">NCTC10951</strain>
    </source>
</reference>
<proteinExistence type="predicted"/>
<keyword evidence="2" id="KW-0472">Membrane</keyword>
<dbReference type="InterPro" id="IPR036779">
    <property type="entry name" value="LysM_dom_sf"/>
</dbReference>
<dbReference type="Gene3D" id="3.10.350.10">
    <property type="entry name" value="LysM domain"/>
    <property type="match status" value="1"/>
</dbReference>
<feature type="domain" description="LysM" evidence="3">
    <location>
        <begin position="247"/>
        <end position="295"/>
    </location>
</feature>
<evidence type="ECO:0000256" key="1">
    <source>
        <dbReference type="SAM" id="MobiDB-lite"/>
    </source>
</evidence>
<gene>
    <name evidence="4" type="ORF">NCTC10951_00389</name>
</gene>
<protein>
    <recommendedName>
        <fullName evidence="3">LysM domain-containing protein</fullName>
    </recommendedName>
</protein>
<evidence type="ECO:0000313" key="5">
    <source>
        <dbReference type="Proteomes" id="UP000268658"/>
    </source>
</evidence>
<sequence>MSVLRDRLGYVKPSVETTTIQTHVRRSAGRVALQALVYRTNVRRTCVQEVAMSAIAIPPRSASRAQARGRTGGQAAGRLGGSAGAQPSSRPRLRLVTDDFVPEVPARRDADDAARRPAAAPVSGSTEPSMRRPSRPASLRGRRSELERLAPQHPAVRAARLRDDARWDDARREGAPQGDRQGAAGSPWREEGRQRSGSGLRLLRGGSLAVIAAVVLACCGLTVGGLAGLASPTSAAADAQAPARTTTTVVRPGQSLWEIAAASGTSDVSGMVARIVELNDLEGATVRAGQTLEVPAA</sequence>